<dbReference type="STRING" id="46835.A0A504YYM9"/>
<evidence type="ECO:0000256" key="1">
    <source>
        <dbReference type="SAM" id="MobiDB-lite"/>
    </source>
</evidence>
<sequence>MENSNTSAVPKGDLSDEQRADVTHEERAALEAELVQVCEKFLDDSTIALCIYIKTSEFFGKAKEKSVTVAQEAKEKVESTFTAIKNSETVKTINDKMGSAYSTVKDAIIHATYGHPPDD</sequence>
<feature type="region of interest" description="Disordered" evidence="1">
    <location>
        <begin position="1"/>
        <end position="24"/>
    </location>
</feature>
<reference evidence="2 3" key="1">
    <citation type="submission" date="2019-04" db="EMBL/GenBank/DDBJ databases">
        <title>Annotation for the trematode Fasciola gigantica.</title>
        <authorList>
            <person name="Choi Y.-J."/>
        </authorList>
    </citation>
    <scope>NUCLEOTIDE SEQUENCE [LARGE SCALE GENOMIC DNA]</scope>
    <source>
        <strain evidence="2">Uganda_cow_1</strain>
    </source>
</reference>
<gene>
    <name evidence="2" type="ORF">FGIG_09078</name>
</gene>
<accession>A0A504YYM9</accession>
<evidence type="ECO:0000313" key="2">
    <source>
        <dbReference type="EMBL" id="TPP65546.1"/>
    </source>
</evidence>
<feature type="compositionally biased region" description="Basic and acidic residues" evidence="1">
    <location>
        <begin position="13"/>
        <end position="24"/>
    </location>
</feature>
<proteinExistence type="predicted"/>
<dbReference type="OrthoDB" id="10000687at2759"/>
<organism evidence="2 3">
    <name type="scientific">Fasciola gigantica</name>
    <name type="common">Giant liver fluke</name>
    <dbReference type="NCBI Taxonomy" id="46835"/>
    <lineage>
        <taxon>Eukaryota</taxon>
        <taxon>Metazoa</taxon>
        <taxon>Spiralia</taxon>
        <taxon>Lophotrochozoa</taxon>
        <taxon>Platyhelminthes</taxon>
        <taxon>Trematoda</taxon>
        <taxon>Digenea</taxon>
        <taxon>Plagiorchiida</taxon>
        <taxon>Echinostomata</taxon>
        <taxon>Echinostomatoidea</taxon>
        <taxon>Fasciolidae</taxon>
        <taxon>Fasciola</taxon>
    </lineage>
</organism>
<name>A0A504YYM9_FASGI</name>
<protein>
    <submittedName>
        <fullName evidence="2">Tumor protein D52</fullName>
    </submittedName>
</protein>
<dbReference type="Proteomes" id="UP000316759">
    <property type="component" value="Unassembled WGS sequence"/>
</dbReference>
<keyword evidence="3" id="KW-1185">Reference proteome</keyword>
<evidence type="ECO:0000313" key="3">
    <source>
        <dbReference type="Proteomes" id="UP000316759"/>
    </source>
</evidence>
<dbReference type="EMBL" id="SUNJ01003019">
    <property type="protein sequence ID" value="TPP65546.1"/>
    <property type="molecule type" value="Genomic_DNA"/>
</dbReference>
<dbReference type="AlphaFoldDB" id="A0A504YYM9"/>
<comment type="caution">
    <text evidence="2">The sequence shown here is derived from an EMBL/GenBank/DDBJ whole genome shotgun (WGS) entry which is preliminary data.</text>
</comment>